<dbReference type="KEGG" id="psin:CAK95_10790"/>
<dbReference type="GO" id="GO:0008168">
    <property type="term" value="F:methyltransferase activity"/>
    <property type="evidence" value="ECO:0007669"/>
    <property type="project" value="UniProtKB-KW"/>
</dbReference>
<dbReference type="OrthoDB" id="9815644at2"/>
<sequence>MLKHETASEVFRATALSAQGSGHSGCRFCGTKLQQVFIDLGLSPLANSYLKQDDLERDEHYFPLRVYVCSECFLVQLEEWESPENIFGDYAYFSSYSTSWLSHAKAYVAGMVTRFGIGPNDKVVEVASNDGYLLQYFVERGIPVLGIEPARNVAEVARTKGIPTRVDFFGEDTARTLREEGMRADLIIGNNVLAHVPDLNDFVSGIKTLLSDKGVVTIEFPHLMRLCAECQIDTIYHEHFSYFSFITAEKIFAAHGLTLFDVEELPTHGGSLRIYAQHSTTGPHRISDRVEDLRTREIDAGFADLGRYLVFEERALQTKRKLLAFLKQAKWAGKRVVGYGAPAKGNTLLNYCGINPELLEYTVDRNPHKQGRFLPGTHIPIYEPERIYATKPDYILILPWNLKDEIINQLSFARSWGAQFVVPIPEPQIVA</sequence>
<dbReference type="EMBL" id="CP021112">
    <property type="protein sequence ID" value="ARP99516.1"/>
    <property type="molecule type" value="Genomic_DNA"/>
</dbReference>
<accession>A0A1W6ZQ37</accession>
<keyword evidence="1" id="KW-0489">Methyltransferase</keyword>
<evidence type="ECO:0000313" key="2">
    <source>
        <dbReference type="Proteomes" id="UP000194137"/>
    </source>
</evidence>
<dbReference type="RefSeq" id="WP_086087926.1">
    <property type="nucleotide sequence ID" value="NZ_CP021112.1"/>
</dbReference>
<evidence type="ECO:0000313" key="1">
    <source>
        <dbReference type="EMBL" id="ARP99516.1"/>
    </source>
</evidence>
<dbReference type="Gene3D" id="3.40.50.720">
    <property type="entry name" value="NAD(P)-binding Rossmann-like Domain"/>
    <property type="match status" value="1"/>
</dbReference>
<name>A0A1W6ZQ37_9HYPH</name>
<dbReference type="InterPro" id="IPR038576">
    <property type="entry name" value="Methyltransf_Zn-bd_dom_put_sf"/>
</dbReference>
<dbReference type="STRING" id="1235591.CAK95_10790"/>
<gene>
    <name evidence="1" type="ORF">CAK95_10790</name>
</gene>
<dbReference type="Proteomes" id="UP000194137">
    <property type="component" value="Chromosome"/>
</dbReference>
<keyword evidence="2" id="KW-1185">Reference proteome</keyword>
<keyword evidence="1" id="KW-0808">Transferase</keyword>
<dbReference type="PANTHER" id="PTHR43861:SF5">
    <property type="entry name" value="BLL5978 PROTEIN"/>
    <property type="match status" value="1"/>
</dbReference>
<protein>
    <submittedName>
        <fullName evidence="1">SAM-dependent methyltransferase</fullName>
    </submittedName>
</protein>
<dbReference type="Pfam" id="PF08421">
    <property type="entry name" value="Methyltransf_13"/>
    <property type="match status" value="1"/>
</dbReference>
<reference evidence="1 2" key="1">
    <citation type="submission" date="2017-05" db="EMBL/GenBank/DDBJ databases">
        <title>Full genome sequence of Pseudorhodoplanes sinuspersici.</title>
        <authorList>
            <person name="Dastgheib S.M.M."/>
            <person name="Shavandi M."/>
            <person name="Tirandaz H."/>
        </authorList>
    </citation>
    <scope>NUCLEOTIDE SEQUENCE [LARGE SCALE GENOMIC DNA]</scope>
    <source>
        <strain evidence="1 2">RIPI110</strain>
    </source>
</reference>
<dbReference type="InterPro" id="IPR029063">
    <property type="entry name" value="SAM-dependent_MTases_sf"/>
</dbReference>
<dbReference type="GO" id="GO:0032259">
    <property type="term" value="P:methylation"/>
    <property type="evidence" value="ECO:0007669"/>
    <property type="project" value="UniProtKB-KW"/>
</dbReference>
<dbReference type="InterPro" id="IPR013630">
    <property type="entry name" value="Methyltransf_Zn-bd_dom_put"/>
</dbReference>
<dbReference type="Pfam" id="PF08484">
    <property type="entry name" value="Methyltransf_14"/>
    <property type="match status" value="1"/>
</dbReference>
<dbReference type="Gene3D" id="6.20.50.110">
    <property type="entry name" value="Methyltransferase, zinc-binding domain"/>
    <property type="match status" value="1"/>
</dbReference>
<dbReference type="Gene3D" id="3.40.50.150">
    <property type="entry name" value="Vaccinia Virus protein VP39"/>
    <property type="match status" value="1"/>
</dbReference>
<dbReference type="AlphaFoldDB" id="A0A1W6ZQ37"/>
<dbReference type="SUPFAM" id="SSF53335">
    <property type="entry name" value="S-adenosyl-L-methionine-dependent methyltransferases"/>
    <property type="match status" value="1"/>
</dbReference>
<organism evidence="1 2">
    <name type="scientific">Pseudorhodoplanes sinuspersici</name>
    <dbReference type="NCBI Taxonomy" id="1235591"/>
    <lineage>
        <taxon>Bacteria</taxon>
        <taxon>Pseudomonadati</taxon>
        <taxon>Pseudomonadota</taxon>
        <taxon>Alphaproteobacteria</taxon>
        <taxon>Hyphomicrobiales</taxon>
        <taxon>Pseudorhodoplanes</taxon>
    </lineage>
</organism>
<proteinExistence type="predicted"/>
<dbReference type="Pfam" id="PF13489">
    <property type="entry name" value="Methyltransf_23"/>
    <property type="match status" value="1"/>
</dbReference>
<dbReference type="InterPro" id="IPR013691">
    <property type="entry name" value="MeTrfase_14"/>
</dbReference>
<dbReference type="PANTHER" id="PTHR43861">
    <property type="entry name" value="TRANS-ACONITATE 2-METHYLTRANSFERASE-RELATED"/>
    <property type="match status" value="1"/>
</dbReference>